<feature type="domain" description="DUF6378" evidence="1">
    <location>
        <begin position="5"/>
        <end position="91"/>
    </location>
</feature>
<keyword evidence="3" id="KW-1185">Reference proteome</keyword>
<dbReference type="Proteomes" id="UP000729290">
    <property type="component" value="Unassembled WGS sequence"/>
</dbReference>
<comment type="caution">
    <text evidence="2">The sequence shown here is derived from an EMBL/GenBank/DDBJ whole genome shotgun (WGS) entry which is preliminary data.</text>
</comment>
<reference evidence="2 3" key="1">
    <citation type="journal article" date="2021" name="Sci. Rep.">
        <title>The distribution of antibiotic resistance genes in chicken gut microbiota commensals.</title>
        <authorList>
            <person name="Juricova H."/>
            <person name="Matiasovicova J."/>
            <person name="Kubasova T."/>
            <person name="Cejkova D."/>
            <person name="Rychlik I."/>
        </authorList>
    </citation>
    <scope>NUCLEOTIDE SEQUENCE [LARGE SCALE GENOMIC DNA]</scope>
    <source>
        <strain evidence="2 3">An431b</strain>
    </source>
</reference>
<protein>
    <recommendedName>
        <fullName evidence="1">DUF6378 domain-containing protein</fullName>
    </recommendedName>
</protein>
<accession>A0ABS2G8V9</accession>
<gene>
    <name evidence="2" type="ORF">H9X83_06970</name>
</gene>
<sequence>MSREEILEAVKKIICYDKNNEYGEPENNFKIIADFWNTYLHGKLQYDSYLEITGEDVGIMMALFKIGRMTASEKDDNFLDGIGYLACAMECKGK</sequence>
<dbReference type="InterPro" id="IPR045958">
    <property type="entry name" value="DUF6378"/>
</dbReference>
<evidence type="ECO:0000313" key="3">
    <source>
        <dbReference type="Proteomes" id="UP000729290"/>
    </source>
</evidence>
<evidence type="ECO:0000259" key="1">
    <source>
        <dbReference type="Pfam" id="PF19905"/>
    </source>
</evidence>
<name>A0ABS2G8V9_9FIRM</name>
<dbReference type="EMBL" id="JACSNV010000008">
    <property type="protein sequence ID" value="MBM6877901.1"/>
    <property type="molecule type" value="Genomic_DNA"/>
</dbReference>
<organism evidence="2 3">
    <name type="scientific">Anaerotignum lactatifermentans</name>
    <dbReference type="NCBI Taxonomy" id="160404"/>
    <lineage>
        <taxon>Bacteria</taxon>
        <taxon>Bacillati</taxon>
        <taxon>Bacillota</taxon>
        <taxon>Clostridia</taxon>
        <taxon>Lachnospirales</taxon>
        <taxon>Anaerotignaceae</taxon>
        <taxon>Anaerotignum</taxon>
    </lineage>
</organism>
<dbReference type="RefSeq" id="WP_205132734.1">
    <property type="nucleotide sequence ID" value="NZ_JACSNT010000002.1"/>
</dbReference>
<dbReference type="Pfam" id="PF19905">
    <property type="entry name" value="DUF6378"/>
    <property type="match status" value="1"/>
</dbReference>
<evidence type="ECO:0000313" key="2">
    <source>
        <dbReference type="EMBL" id="MBM6877901.1"/>
    </source>
</evidence>
<proteinExistence type="predicted"/>